<reference evidence="1 2" key="1">
    <citation type="journal article" date="2011" name="Syst. Appl. Microbiol.">
        <title>Defluviimonas denitrificans gen. nov., sp. nov., and Pararhodobacter aggregans gen. nov., sp. nov., non-phototrophic Rhodobacteraceae from the biofilter of a marine aquaculture.</title>
        <authorList>
            <person name="Foesel B.U."/>
            <person name="Drake H.L."/>
            <person name="Schramm A."/>
        </authorList>
    </citation>
    <scope>NUCLEOTIDE SEQUENCE [LARGE SCALE GENOMIC DNA]</scope>
    <source>
        <strain evidence="1 2">D1-19</strain>
    </source>
</reference>
<dbReference type="PANTHER" id="PTHR36439">
    <property type="entry name" value="BLL4334 PROTEIN"/>
    <property type="match status" value="1"/>
</dbReference>
<dbReference type="EMBL" id="QDDR01000001">
    <property type="protein sequence ID" value="PVE48885.1"/>
    <property type="molecule type" value="Genomic_DNA"/>
</dbReference>
<evidence type="ECO:0008006" key="3">
    <source>
        <dbReference type="Google" id="ProtNLM"/>
    </source>
</evidence>
<keyword evidence="2" id="KW-1185">Reference proteome</keyword>
<protein>
    <recommendedName>
        <fullName evidence="3">DUF1697 domain-containing protein</fullName>
    </recommendedName>
</protein>
<dbReference type="Proteomes" id="UP000244810">
    <property type="component" value="Unassembled WGS sequence"/>
</dbReference>
<evidence type="ECO:0000313" key="1">
    <source>
        <dbReference type="EMBL" id="PVE48885.1"/>
    </source>
</evidence>
<evidence type="ECO:0000313" key="2">
    <source>
        <dbReference type="Proteomes" id="UP000244810"/>
    </source>
</evidence>
<comment type="caution">
    <text evidence="1">The sequence shown here is derived from an EMBL/GenBank/DDBJ whole genome shotgun (WGS) entry which is preliminary data.</text>
</comment>
<dbReference type="PANTHER" id="PTHR36439:SF1">
    <property type="entry name" value="DUF1697 DOMAIN-CONTAINING PROTEIN"/>
    <property type="match status" value="1"/>
</dbReference>
<proteinExistence type="predicted"/>
<dbReference type="InterPro" id="IPR012545">
    <property type="entry name" value="DUF1697"/>
</dbReference>
<dbReference type="PIRSF" id="PIRSF008502">
    <property type="entry name" value="UCP008502"/>
    <property type="match status" value="1"/>
</dbReference>
<gene>
    <name evidence="1" type="ORF">DDE23_00315</name>
</gene>
<accession>A0A2T7UVS5</accession>
<dbReference type="AlphaFoldDB" id="A0A2T7UVS5"/>
<organism evidence="1 2">
    <name type="scientific">Pararhodobacter aggregans</name>
    <dbReference type="NCBI Taxonomy" id="404875"/>
    <lineage>
        <taxon>Bacteria</taxon>
        <taxon>Pseudomonadati</taxon>
        <taxon>Pseudomonadota</taxon>
        <taxon>Alphaproteobacteria</taxon>
        <taxon>Rhodobacterales</taxon>
        <taxon>Paracoccaceae</taxon>
        <taxon>Pararhodobacter</taxon>
    </lineage>
</organism>
<sequence>MCSMPTCGATGGGGRMSAEPRILFLRGVNVGTSRKLPMADLRALLAGLGLTGVTTHIQSGNAVFRDPQRRADLAGRVLDAIGAAFPFRPEALVLDLPALEGVLAANPYATIEDPSRVQIGFLAAGGAADTERLAALAAPGEGWHLTEAALYLHLPWGSGRSKLAAGAEKAVRTPMTMRNRRVAEAVAALAREMTC</sequence>
<dbReference type="Gene3D" id="3.30.70.1280">
    <property type="entry name" value="SP0830-like domains"/>
    <property type="match status" value="1"/>
</dbReference>
<dbReference type="SUPFAM" id="SSF160379">
    <property type="entry name" value="SP0830-like"/>
    <property type="match status" value="1"/>
</dbReference>
<dbReference type="Pfam" id="PF08002">
    <property type="entry name" value="DUF1697"/>
    <property type="match status" value="1"/>
</dbReference>
<name>A0A2T7UVS5_9RHOB</name>